<organism evidence="1 2">
    <name type="scientific">Durusdinium trenchii</name>
    <dbReference type="NCBI Taxonomy" id="1381693"/>
    <lineage>
        <taxon>Eukaryota</taxon>
        <taxon>Sar</taxon>
        <taxon>Alveolata</taxon>
        <taxon>Dinophyceae</taxon>
        <taxon>Suessiales</taxon>
        <taxon>Symbiodiniaceae</taxon>
        <taxon>Durusdinium</taxon>
    </lineage>
</organism>
<keyword evidence="2" id="KW-1185">Reference proteome</keyword>
<proteinExistence type="predicted"/>
<name>A0ABP0RT11_9DINO</name>
<evidence type="ECO:0000313" key="1">
    <source>
        <dbReference type="EMBL" id="CAK9102371.1"/>
    </source>
</evidence>
<evidence type="ECO:0000313" key="2">
    <source>
        <dbReference type="Proteomes" id="UP001642484"/>
    </source>
</evidence>
<dbReference type="Proteomes" id="UP001642484">
    <property type="component" value="Unassembled WGS sequence"/>
</dbReference>
<gene>
    <name evidence="1" type="ORF">CCMP2556_LOCUS48171</name>
</gene>
<accession>A0ABP0RT11</accession>
<comment type="caution">
    <text evidence="1">The sequence shown here is derived from an EMBL/GenBank/DDBJ whole genome shotgun (WGS) entry which is preliminary data.</text>
</comment>
<dbReference type="EMBL" id="CAXAMN010026361">
    <property type="protein sequence ID" value="CAK9102371.1"/>
    <property type="molecule type" value="Genomic_DNA"/>
</dbReference>
<reference evidence="1 2" key="1">
    <citation type="submission" date="2024-02" db="EMBL/GenBank/DDBJ databases">
        <authorList>
            <person name="Chen Y."/>
            <person name="Shah S."/>
            <person name="Dougan E. K."/>
            <person name="Thang M."/>
            <person name="Chan C."/>
        </authorList>
    </citation>
    <scope>NUCLEOTIDE SEQUENCE [LARGE SCALE GENOMIC DNA]</scope>
</reference>
<sequence length="112" mass="12590">MTGTLCQPGRFENARRNQPCMFDMAWSHLANRPEVFYKSQQLIDMECVRNRNKTTGLPEYLNSDTLLTFKYTLAAANEKVDCIGRGMHQCGLLGAGCRFSVMHTVDLVAIGL</sequence>
<protein>
    <submittedName>
        <fullName evidence="1">Uncharacterized protein</fullName>
    </submittedName>
</protein>